<organism evidence="1 2">
    <name type="scientific">Senna tora</name>
    <dbReference type="NCBI Taxonomy" id="362788"/>
    <lineage>
        <taxon>Eukaryota</taxon>
        <taxon>Viridiplantae</taxon>
        <taxon>Streptophyta</taxon>
        <taxon>Embryophyta</taxon>
        <taxon>Tracheophyta</taxon>
        <taxon>Spermatophyta</taxon>
        <taxon>Magnoliopsida</taxon>
        <taxon>eudicotyledons</taxon>
        <taxon>Gunneridae</taxon>
        <taxon>Pentapetalae</taxon>
        <taxon>rosids</taxon>
        <taxon>fabids</taxon>
        <taxon>Fabales</taxon>
        <taxon>Fabaceae</taxon>
        <taxon>Caesalpinioideae</taxon>
        <taxon>Cassia clade</taxon>
        <taxon>Senna</taxon>
    </lineage>
</organism>
<evidence type="ECO:0000313" key="1">
    <source>
        <dbReference type="EMBL" id="KAF7821203.1"/>
    </source>
</evidence>
<keyword evidence="2" id="KW-1185">Reference proteome</keyword>
<protein>
    <submittedName>
        <fullName evidence="1">Uncharacterized protein</fullName>
    </submittedName>
</protein>
<dbReference type="AlphaFoldDB" id="A0A834TFF0"/>
<accession>A0A834TFF0</accession>
<gene>
    <name evidence="1" type="ORF">G2W53_026658</name>
</gene>
<evidence type="ECO:0000313" key="2">
    <source>
        <dbReference type="Proteomes" id="UP000634136"/>
    </source>
</evidence>
<proteinExistence type="predicted"/>
<reference evidence="1" key="1">
    <citation type="submission" date="2020-09" db="EMBL/GenBank/DDBJ databases">
        <title>Genome-Enabled Discovery of Anthraquinone Biosynthesis in Senna tora.</title>
        <authorList>
            <person name="Kang S.-H."/>
            <person name="Pandey R.P."/>
            <person name="Lee C.-M."/>
            <person name="Sim J.-S."/>
            <person name="Jeong J.-T."/>
            <person name="Choi B.-S."/>
            <person name="Jung M."/>
            <person name="Ginzburg D."/>
            <person name="Zhao K."/>
            <person name="Won S.Y."/>
            <person name="Oh T.-J."/>
            <person name="Yu Y."/>
            <person name="Kim N.-H."/>
            <person name="Lee O.R."/>
            <person name="Lee T.-H."/>
            <person name="Bashyal P."/>
            <person name="Kim T.-S."/>
            <person name="Lee W.-H."/>
            <person name="Kawkins C."/>
            <person name="Kim C.-K."/>
            <person name="Kim J.S."/>
            <person name="Ahn B.O."/>
            <person name="Rhee S.Y."/>
            <person name="Sohng J.K."/>
        </authorList>
    </citation>
    <scope>NUCLEOTIDE SEQUENCE</scope>
    <source>
        <tissue evidence="1">Leaf</tissue>
    </source>
</reference>
<sequence length="28" mass="2746">MRETKIVEERVAGGGGSVDVGVAGDGSL</sequence>
<comment type="caution">
    <text evidence="1">The sequence shown here is derived from an EMBL/GenBank/DDBJ whole genome shotgun (WGS) entry which is preliminary data.</text>
</comment>
<name>A0A834TFF0_9FABA</name>
<dbReference type="Proteomes" id="UP000634136">
    <property type="component" value="Unassembled WGS sequence"/>
</dbReference>
<dbReference type="EMBL" id="JAAIUW010000008">
    <property type="protein sequence ID" value="KAF7821203.1"/>
    <property type="molecule type" value="Genomic_DNA"/>
</dbReference>